<sequence>MNKQPSNPTPPELDVDLTDLSDALVSDMPIIPLPHKENDLPTPAPSPRPVEFQGILPTWSAINEKNEDSYLQQVLPGILQALSFHLRRLPLLRPRDTGRSRPRILSTRDCLCYNGPPCPPRDKPTPAARSPSALSPSSPAESPSYNQR</sequence>
<comment type="caution">
    <text evidence="2">The sequence shown here is derived from an EMBL/GenBank/DDBJ whole genome shotgun (WGS) entry which is preliminary data.</text>
</comment>
<dbReference type="AlphaFoldDB" id="A0A1U7LKQ8"/>
<evidence type="ECO:0000313" key="3">
    <source>
        <dbReference type="Proteomes" id="UP000186594"/>
    </source>
</evidence>
<accession>A0A1U7LKQ8</accession>
<keyword evidence="3" id="KW-1185">Reference proteome</keyword>
<reference evidence="2 3" key="1">
    <citation type="submission" date="2016-04" db="EMBL/GenBank/DDBJ databases">
        <title>Evolutionary innovation and constraint leading to complex multicellularity in the Ascomycota.</title>
        <authorList>
            <person name="Cisse O."/>
            <person name="Nguyen A."/>
            <person name="Hewitt D.A."/>
            <person name="Jedd G."/>
            <person name="Stajich J.E."/>
        </authorList>
    </citation>
    <scope>NUCLEOTIDE SEQUENCE [LARGE SCALE GENOMIC DNA]</scope>
    <source>
        <strain evidence="2 3">DAH-3</strain>
    </source>
</reference>
<dbReference type="EMBL" id="LXFE01002053">
    <property type="protein sequence ID" value="OLL23229.1"/>
    <property type="molecule type" value="Genomic_DNA"/>
</dbReference>
<evidence type="ECO:0000256" key="1">
    <source>
        <dbReference type="SAM" id="MobiDB-lite"/>
    </source>
</evidence>
<name>A0A1U7LKQ8_NEOID</name>
<organism evidence="2 3">
    <name type="scientific">Neolecta irregularis (strain DAH-3)</name>
    <dbReference type="NCBI Taxonomy" id="1198029"/>
    <lineage>
        <taxon>Eukaryota</taxon>
        <taxon>Fungi</taxon>
        <taxon>Dikarya</taxon>
        <taxon>Ascomycota</taxon>
        <taxon>Taphrinomycotina</taxon>
        <taxon>Neolectales</taxon>
        <taxon>Neolectaceae</taxon>
        <taxon>Neolecta</taxon>
    </lineage>
</organism>
<evidence type="ECO:0000313" key="2">
    <source>
        <dbReference type="EMBL" id="OLL23229.1"/>
    </source>
</evidence>
<dbReference type="Proteomes" id="UP000186594">
    <property type="component" value="Unassembled WGS sequence"/>
</dbReference>
<gene>
    <name evidence="2" type="ORF">NEOLI_005460</name>
</gene>
<protein>
    <submittedName>
        <fullName evidence="2">Uncharacterized protein</fullName>
    </submittedName>
</protein>
<feature type="region of interest" description="Disordered" evidence="1">
    <location>
        <begin position="114"/>
        <end position="148"/>
    </location>
</feature>
<feature type="compositionally biased region" description="Low complexity" evidence="1">
    <location>
        <begin position="125"/>
        <end position="148"/>
    </location>
</feature>
<proteinExistence type="predicted"/>